<accession>A0ABV0TJI3</accession>
<proteinExistence type="predicted"/>
<reference evidence="4 5" key="1">
    <citation type="submission" date="2021-06" db="EMBL/GenBank/DDBJ databases">
        <authorList>
            <person name="Palmer J.M."/>
        </authorList>
    </citation>
    <scope>NUCLEOTIDE SEQUENCE [LARGE SCALE GENOMIC DNA]</scope>
    <source>
        <strain evidence="5">if_2019</strain>
        <tissue evidence="4">Muscle</tissue>
    </source>
</reference>
<sequence length="125" mass="13576">MLTASSATMRQSGLAQSKTPEYFRPRQLISGYQGELSGVLLGDEGYACLTFLLTPFADPQTAGQHKNNVAHAKTGAHIEMAFGLLKSRFQCFHHLRVTTDRPVISLLHALSFTTLSVSGRKGLLG</sequence>
<gene>
    <name evidence="4" type="ORF">ILYODFUR_007040</name>
</gene>
<keyword evidence="2" id="KW-0479">Metal-binding</keyword>
<dbReference type="EMBL" id="JAHRIQ010035200">
    <property type="protein sequence ID" value="MEQ2232048.1"/>
    <property type="molecule type" value="Genomic_DNA"/>
</dbReference>
<protein>
    <recommendedName>
        <fullName evidence="3">DDE Tnp4 domain-containing protein</fullName>
    </recommendedName>
</protein>
<evidence type="ECO:0000259" key="3">
    <source>
        <dbReference type="Pfam" id="PF13359"/>
    </source>
</evidence>
<dbReference type="Pfam" id="PF13359">
    <property type="entry name" value="DDE_Tnp_4"/>
    <property type="match status" value="1"/>
</dbReference>
<keyword evidence="5" id="KW-1185">Reference proteome</keyword>
<organism evidence="4 5">
    <name type="scientific">Ilyodon furcidens</name>
    <name type="common">goldbreast splitfin</name>
    <dbReference type="NCBI Taxonomy" id="33524"/>
    <lineage>
        <taxon>Eukaryota</taxon>
        <taxon>Metazoa</taxon>
        <taxon>Chordata</taxon>
        <taxon>Craniata</taxon>
        <taxon>Vertebrata</taxon>
        <taxon>Euteleostomi</taxon>
        <taxon>Actinopterygii</taxon>
        <taxon>Neopterygii</taxon>
        <taxon>Teleostei</taxon>
        <taxon>Neoteleostei</taxon>
        <taxon>Acanthomorphata</taxon>
        <taxon>Ovalentaria</taxon>
        <taxon>Atherinomorphae</taxon>
        <taxon>Cyprinodontiformes</taxon>
        <taxon>Goodeidae</taxon>
        <taxon>Ilyodon</taxon>
    </lineage>
</organism>
<name>A0ABV0TJI3_9TELE</name>
<dbReference type="Proteomes" id="UP001482620">
    <property type="component" value="Unassembled WGS sequence"/>
</dbReference>
<feature type="domain" description="DDE Tnp4" evidence="3">
    <location>
        <begin position="38"/>
        <end position="97"/>
    </location>
</feature>
<comment type="cofactor">
    <cofactor evidence="1">
        <name>a divalent metal cation</name>
        <dbReference type="ChEBI" id="CHEBI:60240"/>
    </cofactor>
</comment>
<evidence type="ECO:0000256" key="2">
    <source>
        <dbReference type="ARBA" id="ARBA00022723"/>
    </source>
</evidence>
<evidence type="ECO:0000256" key="1">
    <source>
        <dbReference type="ARBA" id="ARBA00001968"/>
    </source>
</evidence>
<comment type="caution">
    <text evidence="4">The sequence shown here is derived from an EMBL/GenBank/DDBJ whole genome shotgun (WGS) entry which is preliminary data.</text>
</comment>
<evidence type="ECO:0000313" key="5">
    <source>
        <dbReference type="Proteomes" id="UP001482620"/>
    </source>
</evidence>
<dbReference type="InterPro" id="IPR027806">
    <property type="entry name" value="HARBI1_dom"/>
</dbReference>
<evidence type="ECO:0000313" key="4">
    <source>
        <dbReference type="EMBL" id="MEQ2232048.1"/>
    </source>
</evidence>